<name>A0A9Q6Z4B3_MYROD</name>
<dbReference type="RefSeq" id="WP_002991633.1">
    <property type="nucleotide sequence ID" value="NZ_CP068108.1"/>
</dbReference>
<gene>
    <name evidence="1" type="ORF">I6I88_05590</name>
</gene>
<dbReference type="AlphaFoldDB" id="A0A9Q6Z4B3"/>
<sequence>MIFRPDPYKRIYASIFPTSEDYFISIDFTIGADLTQYVLMVNLTSDLAIYYITMES</sequence>
<accession>A0A9Q6Z4B3</accession>
<dbReference type="OrthoDB" id="1091595at2"/>
<dbReference type="GeneID" id="93527116"/>
<proteinExistence type="predicted"/>
<organism evidence="1 2">
    <name type="scientific">Myroides odoratus</name>
    <name type="common">Flavobacterium odoratum</name>
    <dbReference type="NCBI Taxonomy" id="256"/>
    <lineage>
        <taxon>Bacteria</taxon>
        <taxon>Pseudomonadati</taxon>
        <taxon>Bacteroidota</taxon>
        <taxon>Flavobacteriia</taxon>
        <taxon>Flavobacteriales</taxon>
        <taxon>Flavobacteriaceae</taxon>
        <taxon>Myroides</taxon>
    </lineage>
</organism>
<protein>
    <submittedName>
        <fullName evidence="1">DUF2004 domain-containing protein</fullName>
    </submittedName>
</protein>
<reference evidence="1 2" key="1">
    <citation type="submission" date="2021-01" db="EMBL/GenBank/DDBJ databases">
        <title>FDA dAtabase for Regulatory Grade micrObial Sequences (FDA-ARGOS): Supporting development and validation of Infectious Disease Dx tests.</title>
        <authorList>
            <person name="Sproer C."/>
            <person name="Gronow S."/>
            <person name="Severitt S."/>
            <person name="Schroder I."/>
            <person name="Tallon L."/>
            <person name="Sadzewicz L."/>
            <person name="Zhao X."/>
            <person name="Boylan J."/>
            <person name="Ott S."/>
            <person name="Bowen H."/>
            <person name="Vavikolanu K."/>
            <person name="Mehta A."/>
            <person name="Aluvathingal J."/>
            <person name="Nadendla S."/>
            <person name="Lowell S."/>
            <person name="Myers T."/>
            <person name="Yan Y."/>
            <person name="Sichtig H."/>
        </authorList>
    </citation>
    <scope>NUCLEOTIDE SEQUENCE [LARGE SCALE GENOMIC DNA]</scope>
    <source>
        <strain evidence="1 2">FDAARGOS_1131</strain>
    </source>
</reference>
<evidence type="ECO:0000313" key="2">
    <source>
        <dbReference type="Proteomes" id="UP000596202"/>
    </source>
</evidence>
<dbReference type="Proteomes" id="UP000596202">
    <property type="component" value="Chromosome"/>
</dbReference>
<dbReference type="EMBL" id="CP068108">
    <property type="protein sequence ID" value="QQU01224.1"/>
    <property type="molecule type" value="Genomic_DNA"/>
</dbReference>
<evidence type="ECO:0000313" key="1">
    <source>
        <dbReference type="EMBL" id="QQU01224.1"/>
    </source>
</evidence>